<organism evidence="3 4">
    <name type="scientific">Pseudanabaena yagii GIHE-NHR1</name>
    <dbReference type="NCBI Taxonomy" id="2722753"/>
    <lineage>
        <taxon>Bacteria</taxon>
        <taxon>Bacillati</taxon>
        <taxon>Cyanobacteriota</taxon>
        <taxon>Cyanophyceae</taxon>
        <taxon>Pseudanabaenales</taxon>
        <taxon>Pseudanabaenaceae</taxon>
        <taxon>Pseudanabaena</taxon>
        <taxon>Pseudanabaena yagii</taxon>
    </lineage>
</organism>
<dbReference type="EMBL" id="JAAVJL010000001">
    <property type="protein sequence ID" value="NMF58641.1"/>
    <property type="molecule type" value="Genomic_DNA"/>
</dbReference>
<name>A0ABX1LT23_9CYAN</name>
<dbReference type="CDD" id="cd03801">
    <property type="entry name" value="GT4_PimA-like"/>
    <property type="match status" value="1"/>
</dbReference>
<evidence type="ECO:0000259" key="1">
    <source>
        <dbReference type="Pfam" id="PF00534"/>
    </source>
</evidence>
<evidence type="ECO:0000259" key="2">
    <source>
        <dbReference type="Pfam" id="PF13439"/>
    </source>
</evidence>
<protein>
    <submittedName>
        <fullName evidence="3">Glycosyltransferase family 4 protein</fullName>
    </submittedName>
</protein>
<dbReference type="PANTHER" id="PTHR45871:SF1">
    <property type="entry name" value="PHOSPHATIDYLINOSITOL N-ACETYLGLUCOSAMINYLTRANSFERASE SUBUNIT A"/>
    <property type="match status" value="1"/>
</dbReference>
<dbReference type="Pfam" id="PF00534">
    <property type="entry name" value="Glycos_transf_1"/>
    <property type="match status" value="1"/>
</dbReference>
<evidence type="ECO:0000313" key="4">
    <source>
        <dbReference type="Proteomes" id="UP000738376"/>
    </source>
</evidence>
<keyword evidence="4" id="KW-1185">Reference proteome</keyword>
<sequence length="391" mass="43943">MTKSQHIHLWIPELFCTKGGIQVFSGFLLQAFQSLYPESNLSIFLKNDSGEVMQQKISQEVSQDSRSNWSRTQIYGAGAIPSPIRTLFFAWQLMSLAITQKPDLIITTHLNFAPIAFILKKIIGTKYIAIAHGVEAWDIQNPLLKKSLQTADLILAVSNFTRDRLCQQQGLSPEKVGVLHNTFDANAWEIREKPAHLLQKYGLNAQQKIILTVSRLVASEKYKGYDRILEVLPIIRRSIPDIHYIIVGKGSDRDRLTQIIQQNNLQTHVTLAGFIPDEDLCDYYNLCDLFAMPSKREGFGIVYLEALASGKAVLGGNLDGAVDALCQGEIGALINPDNLYELVEVITKILSGKHDNPLIYQPQKLRQSVITKFGFEHFQHSLSSYLSSFLN</sequence>
<feature type="domain" description="Glycosyl transferase family 1" evidence="1">
    <location>
        <begin position="199"/>
        <end position="353"/>
    </location>
</feature>
<accession>A0ABX1LT23</accession>
<comment type="caution">
    <text evidence="3">The sequence shown here is derived from an EMBL/GenBank/DDBJ whole genome shotgun (WGS) entry which is preliminary data.</text>
</comment>
<dbReference type="PANTHER" id="PTHR45871">
    <property type="entry name" value="N-ACETYLGLUCOSAMINYL-PHOSPHATIDYLINOSITOL BIOSYNTHETIC PROTEIN"/>
    <property type="match status" value="1"/>
</dbReference>
<evidence type="ECO:0000313" key="3">
    <source>
        <dbReference type="EMBL" id="NMF58641.1"/>
    </source>
</evidence>
<dbReference type="SUPFAM" id="SSF53756">
    <property type="entry name" value="UDP-Glycosyltransferase/glycogen phosphorylase"/>
    <property type="match status" value="1"/>
</dbReference>
<dbReference type="Pfam" id="PF13439">
    <property type="entry name" value="Glyco_transf_4"/>
    <property type="match status" value="1"/>
</dbReference>
<proteinExistence type="predicted"/>
<gene>
    <name evidence="3" type="ORF">HC246_11565</name>
</gene>
<dbReference type="InterPro" id="IPR001296">
    <property type="entry name" value="Glyco_trans_1"/>
</dbReference>
<reference evidence="3 4" key="1">
    <citation type="submission" date="2020-03" db="EMBL/GenBank/DDBJ databases">
        <title>Draft Genome Sequence of 2-Methylisoborneol Producing Pseudanabaena yagii Strain GIHE-NHR1 Isolated from North Han River in South Korea.</title>
        <authorList>
            <person name="Jeong J."/>
        </authorList>
    </citation>
    <scope>NUCLEOTIDE SEQUENCE [LARGE SCALE GENOMIC DNA]</scope>
    <source>
        <strain evidence="3 4">GIHE-NHR1</strain>
    </source>
</reference>
<feature type="domain" description="Glycosyltransferase subfamily 4-like N-terminal" evidence="2">
    <location>
        <begin position="76"/>
        <end position="185"/>
    </location>
</feature>
<dbReference type="RefSeq" id="WP_169363519.1">
    <property type="nucleotide sequence ID" value="NZ_JAAVJL010000001.1"/>
</dbReference>
<dbReference type="Gene3D" id="3.40.50.2000">
    <property type="entry name" value="Glycogen Phosphorylase B"/>
    <property type="match status" value="2"/>
</dbReference>
<dbReference type="Proteomes" id="UP000738376">
    <property type="component" value="Unassembled WGS sequence"/>
</dbReference>
<dbReference type="InterPro" id="IPR028098">
    <property type="entry name" value="Glyco_trans_4-like_N"/>
</dbReference>